<dbReference type="Proteomes" id="UP001161390">
    <property type="component" value="Unassembled WGS sequence"/>
</dbReference>
<dbReference type="PANTHER" id="PTHR40590:SF1">
    <property type="entry name" value="CYTOPLASMIC PROTEIN"/>
    <property type="match status" value="1"/>
</dbReference>
<dbReference type="InterPro" id="IPR002816">
    <property type="entry name" value="TraB/PrgY/GumN_fam"/>
</dbReference>
<reference evidence="1" key="1">
    <citation type="journal article" date="2014" name="Int. J. Syst. Evol. Microbiol.">
        <title>Complete genome of a new Firmicutes species belonging to the dominant human colonic microbiota ('Ruminococcus bicirculans') reveals two chromosomes and a selective capacity to utilize plant glucans.</title>
        <authorList>
            <consortium name="NISC Comparative Sequencing Program"/>
            <person name="Wegmann U."/>
            <person name="Louis P."/>
            <person name="Goesmann A."/>
            <person name="Henrissat B."/>
            <person name="Duncan S.H."/>
            <person name="Flint H.J."/>
        </authorList>
    </citation>
    <scope>NUCLEOTIDE SEQUENCE</scope>
    <source>
        <strain evidence="1">NBRC 108216</strain>
    </source>
</reference>
<dbReference type="InterPro" id="IPR047111">
    <property type="entry name" value="YbaP-like"/>
</dbReference>
<evidence type="ECO:0000313" key="2">
    <source>
        <dbReference type="Proteomes" id="UP001161390"/>
    </source>
</evidence>
<organism evidence="1 2">
    <name type="scientific">Algimonas porphyrae</name>
    <dbReference type="NCBI Taxonomy" id="1128113"/>
    <lineage>
        <taxon>Bacteria</taxon>
        <taxon>Pseudomonadati</taxon>
        <taxon>Pseudomonadota</taxon>
        <taxon>Alphaproteobacteria</taxon>
        <taxon>Maricaulales</taxon>
        <taxon>Robiginitomaculaceae</taxon>
        <taxon>Algimonas</taxon>
    </lineage>
</organism>
<comment type="caution">
    <text evidence="1">The sequence shown here is derived from an EMBL/GenBank/DDBJ whole genome shotgun (WGS) entry which is preliminary data.</text>
</comment>
<dbReference type="EMBL" id="BSNJ01000003">
    <property type="protein sequence ID" value="GLQ20836.1"/>
    <property type="molecule type" value="Genomic_DNA"/>
</dbReference>
<reference evidence="1" key="2">
    <citation type="submission" date="2023-01" db="EMBL/GenBank/DDBJ databases">
        <title>Draft genome sequence of Algimonas porphyrae strain NBRC 108216.</title>
        <authorList>
            <person name="Sun Q."/>
            <person name="Mori K."/>
        </authorList>
    </citation>
    <scope>NUCLEOTIDE SEQUENCE</scope>
    <source>
        <strain evidence="1">NBRC 108216</strain>
    </source>
</reference>
<accession>A0ABQ5V064</accession>
<evidence type="ECO:0000313" key="1">
    <source>
        <dbReference type="EMBL" id="GLQ20836.1"/>
    </source>
</evidence>
<dbReference type="CDD" id="cd14789">
    <property type="entry name" value="Tiki"/>
    <property type="match status" value="1"/>
</dbReference>
<gene>
    <name evidence="1" type="ORF">GCM10007854_17910</name>
</gene>
<proteinExistence type="predicted"/>
<dbReference type="PANTHER" id="PTHR40590">
    <property type="entry name" value="CYTOPLASMIC PROTEIN-RELATED"/>
    <property type="match status" value="1"/>
</dbReference>
<protein>
    <recommendedName>
        <fullName evidence="3">TraB/GumN family protein</fullName>
    </recommendedName>
</protein>
<dbReference type="RefSeq" id="WP_371398689.1">
    <property type="nucleotide sequence ID" value="NZ_CP163424.1"/>
</dbReference>
<dbReference type="Pfam" id="PF01963">
    <property type="entry name" value="TraB_PrgY_gumN"/>
    <property type="match status" value="1"/>
</dbReference>
<sequence>MRNFLIWFGLLILMACDQVPITDGAARKVSEARERNDAPAIWRLQDEDSTLYLFGTVHLLPDDLNWQRDDMREAFAASGTVFFEADNEGAAALRAQALATRLGLRTDGRRLTDTLDNYQSNLLEAVANNGALDLAALDAMQPWLAGEFLTLSAAQGEGLSANLSADEALKSRAARSGKNVVYFETPEDQIRQIADLPETVQLELLTNTMERFDDMGPGLRRIAEDWAVGDVAALERDLTTPLATAPAGYREAIFLDRHERWADRLDRFMQGSGTGFVAVGTSHLVGDGSLIDALEARGYDVARHLAFLGEDVIRPANLDLPNVPTGQE</sequence>
<evidence type="ECO:0008006" key="3">
    <source>
        <dbReference type="Google" id="ProtNLM"/>
    </source>
</evidence>
<dbReference type="PROSITE" id="PS51257">
    <property type="entry name" value="PROKAR_LIPOPROTEIN"/>
    <property type="match status" value="1"/>
</dbReference>
<keyword evidence="2" id="KW-1185">Reference proteome</keyword>
<name>A0ABQ5V064_9PROT</name>